<evidence type="ECO:0000256" key="4">
    <source>
        <dbReference type="ARBA" id="ARBA00022917"/>
    </source>
</evidence>
<protein>
    <submittedName>
        <fullName evidence="6">Aspartyl-tRNA(Asn)/glutamyl-tRNA (Gln)amidotransferase subunit B</fullName>
        <ecNumber evidence="6">6.3.5.7</ecNumber>
    </submittedName>
</protein>
<organism evidence="6 7">
    <name type="scientific">Monoraphidium neglectum</name>
    <dbReference type="NCBI Taxonomy" id="145388"/>
    <lineage>
        <taxon>Eukaryota</taxon>
        <taxon>Viridiplantae</taxon>
        <taxon>Chlorophyta</taxon>
        <taxon>core chlorophytes</taxon>
        <taxon>Chlorophyceae</taxon>
        <taxon>CS clade</taxon>
        <taxon>Sphaeropleales</taxon>
        <taxon>Selenastraceae</taxon>
        <taxon>Monoraphidium</taxon>
    </lineage>
</organism>
<name>A0A0D2LNW7_9CHLO</name>
<evidence type="ECO:0000256" key="3">
    <source>
        <dbReference type="ARBA" id="ARBA00022840"/>
    </source>
</evidence>
<reference evidence="6 7" key="1">
    <citation type="journal article" date="2013" name="BMC Genomics">
        <title>Reconstruction of the lipid metabolism for the microalga Monoraphidium neglectum from its genome sequence reveals characteristics suitable for biofuel production.</title>
        <authorList>
            <person name="Bogen C."/>
            <person name="Al-Dilaimi A."/>
            <person name="Albersmeier A."/>
            <person name="Wichmann J."/>
            <person name="Grundmann M."/>
            <person name="Rupp O."/>
            <person name="Lauersen K.J."/>
            <person name="Blifernez-Klassen O."/>
            <person name="Kalinowski J."/>
            <person name="Goesmann A."/>
            <person name="Mussgnug J.H."/>
            <person name="Kruse O."/>
        </authorList>
    </citation>
    <scope>NUCLEOTIDE SEQUENCE [LARGE SCALE GENOMIC DNA]</scope>
    <source>
        <strain evidence="6 7">SAG 48.87</strain>
    </source>
</reference>
<dbReference type="GO" id="GO:0050567">
    <property type="term" value="F:glutaminyl-tRNA synthase (glutamine-hydrolyzing) activity"/>
    <property type="evidence" value="ECO:0007669"/>
    <property type="project" value="UniProtKB-EC"/>
</dbReference>
<dbReference type="GO" id="GO:0070681">
    <property type="term" value="P:glutaminyl-tRNAGln biosynthesis via transamidation"/>
    <property type="evidence" value="ECO:0007669"/>
    <property type="project" value="TreeGrafter"/>
</dbReference>
<dbReference type="EC" id="6.3.5.7" evidence="6"/>
<dbReference type="GO" id="GO:0006412">
    <property type="term" value="P:translation"/>
    <property type="evidence" value="ECO:0007669"/>
    <property type="project" value="UniProtKB-KW"/>
</dbReference>
<dbReference type="STRING" id="145388.A0A0D2LNW7"/>
<keyword evidence="7" id="KW-1185">Reference proteome</keyword>
<evidence type="ECO:0000259" key="5">
    <source>
        <dbReference type="Pfam" id="PF02934"/>
    </source>
</evidence>
<dbReference type="Pfam" id="PF02934">
    <property type="entry name" value="GatB_N"/>
    <property type="match status" value="1"/>
</dbReference>
<dbReference type="SUPFAM" id="SSF55931">
    <property type="entry name" value="Glutamine synthetase/guanido kinase"/>
    <property type="match status" value="1"/>
</dbReference>
<feature type="non-terminal residue" evidence="6">
    <location>
        <position position="113"/>
    </location>
</feature>
<keyword evidence="3" id="KW-0067">ATP-binding</keyword>
<evidence type="ECO:0000256" key="1">
    <source>
        <dbReference type="ARBA" id="ARBA00022598"/>
    </source>
</evidence>
<dbReference type="AlphaFoldDB" id="A0A0D2LNW7"/>
<dbReference type="GeneID" id="25732034"/>
<dbReference type="OrthoDB" id="1722066at2759"/>
<dbReference type="GO" id="GO:0016740">
    <property type="term" value="F:transferase activity"/>
    <property type="evidence" value="ECO:0007669"/>
    <property type="project" value="UniProtKB-KW"/>
</dbReference>
<dbReference type="EMBL" id="KK104729">
    <property type="protein sequence ID" value="KIY93494.1"/>
    <property type="molecule type" value="Genomic_DNA"/>
</dbReference>
<dbReference type="PANTHER" id="PTHR11659:SF0">
    <property type="entry name" value="GLUTAMYL-TRNA(GLN) AMIDOTRANSFERASE SUBUNIT B, MITOCHONDRIAL"/>
    <property type="match status" value="1"/>
</dbReference>
<keyword evidence="1 6" id="KW-0436">Ligase</keyword>
<dbReference type="InterPro" id="IPR006075">
    <property type="entry name" value="Asn/Gln-tRNA_Trfase_suB/E_cat"/>
</dbReference>
<dbReference type="GO" id="GO:0005524">
    <property type="term" value="F:ATP binding"/>
    <property type="evidence" value="ECO:0007669"/>
    <property type="project" value="UniProtKB-KW"/>
</dbReference>
<proteinExistence type="predicted"/>
<keyword evidence="4" id="KW-0648">Protein biosynthesis</keyword>
<gene>
    <name evidence="6" type="ORF">MNEG_14469</name>
</gene>
<dbReference type="KEGG" id="mng:MNEG_14469"/>
<dbReference type="InterPro" id="IPR017959">
    <property type="entry name" value="Asn/Gln-tRNA_amidoTrfase_suB/E"/>
</dbReference>
<evidence type="ECO:0000256" key="2">
    <source>
        <dbReference type="ARBA" id="ARBA00022741"/>
    </source>
</evidence>
<accession>A0A0D2LNW7</accession>
<dbReference type="Proteomes" id="UP000054498">
    <property type="component" value="Unassembled WGS sequence"/>
</dbReference>
<keyword evidence="2" id="KW-0547">Nucleotide-binding</keyword>
<evidence type="ECO:0000313" key="6">
    <source>
        <dbReference type="EMBL" id="KIY93494.1"/>
    </source>
</evidence>
<keyword evidence="6" id="KW-0808">Transferase</keyword>
<dbReference type="InterPro" id="IPR014746">
    <property type="entry name" value="Gln_synth/guanido_kin_cat_dom"/>
</dbReference>
<feature type="domain" description="Aspartyl/Glutamyl-tRNA(Gln) amidotransferase subunit B/E catalytic" evidence="5">
    <location>
        <begin position="1"/>
        <end position="113"/>
    </location>
</feature>
<dbReference type="PANTHER" id="PTHR11659">
    <property type="entry name" value="GLUTAMYL-TRNA GLN AMIDOTRANSFERASE SUBUNIT B MITOCHONDRIAL AND PROKARYOTIC PET112-RELATED"/>
    <property type="match status" value="1"/>
</dbReference>
<sequence>MRSGKDAALYGAELRRVMRFLGISDGNMAEGSMRCDVNVSVRPKGQEAFGTKVEVKNMNSFSNMQKAIEFEIDRQVSLIRAGRGAEVVQETRLWDEGRQETTSMRKKEGLADY</sequence>
<evidence type="ECO:0000313" key="7">
    <source>
        <dbReference type="Proteomes" id="UP000054498"/>
    </source>
</evidence>
<dbReference type="RefSeq" id="XP_013892514.1">
    <property type="nucleotide sequence ID" value="XM_014037060.1"/>
</dbReference>